<dbReference type="InterPro" id="IPR036397">
    <property type="entry name" value="RNaseH_sf"/>
</dbReference>
<dbReference type="EMBL" id="CAJNOK010013022">
    <property type="protein sequence ID" value="CAF1176390.1"/>
    <property type="molecule type" value="Genomic_DNA"/>
</dbReference>
<dbReference type="Proteomes" id="UP000677228">
    <property type="component" value="Unassembled WGS sequence"/>
</dbReference>
<dbReference type="PANTHER" id="PTHR35871:SF1">
    <property type="entry name" value="CXC1-LIKE CYSTEINE CLUSTER ASSOCIATED WITH KDZ TRANSPOSASES DOMAIN-CONTAINING PROTEIN"/>
    <property type="match status" value="1"/>
</dbReference>
<gene>
    <name evidence="1" type="ORF">OVA965_LOCUS22832</name>
    <name evidence="2" type="ORF">TMI583_LOCUS23548</name>
</gene>
<protein>
    <submittedName>
        <fullName evidence="1">Uncharacterized protein</fullName>
    </submittedName>
</protein>
<sequence>MPKLRHRNSQLRTALRTRWSNENVSEAREESSDNDYMDTAEIDFSDGIIADISDLVEMIKRNSGLKNLSVILYMTLRHFKVKCENIDTFLKDIGLMTCKTSHKWAQIFVKGGYEEYITENRGGKQADSFFDSFPEIEVEAKMFVLEQCSKKSAAFKTSDLVKFIDDKYYETIESVKQLVEPVRSESSCRLDLRRWGAKFVPNSQRPYFEGHERADVVKYREEFISYFLSRKNNYYTLTDDEQPMWNIPTKNPPTILLCHDESTFRSGEVSPKRWIFDEKRPFFSKGHGRSLMISDFIVLHPSGPFFQLNDNEYKKAIKKYKNLLDDTDVNYAERSATASVNVGVDGYFDNDTILAQFERLFQLMEFKDDYRNHVIEVLVDNVRTHTSKQYSLFDFGKGIYTRCPVDKIQFIDENGATKSIDCYFECGPNKNKSKGLVEICKELDIKLHDKCKLHEIRDILSKHRAFQNVSKLEQLANKYKIKIIFSPKYHCECNPIEGLWCNMKLFVRQRSDQTFDKMIRLISDARAHFVDKKIALKLFRRFWRTLEAYAQGQTYTEVLQLYFSQLCRGTVKYHRKITNANLDA</sequence>
<dbReference type="Gene3D" id="3.30.420.10">
    <property type="entry name" value="Ribonuclease H-like superfamily/Ribonuclease H"/>
    <property type="match status" value="1"/>
</dbReference>
<proteinExistence type="predicted"/>
<dbReference type="EMBL" id="CAJOBA010034548">
    <property type="protein sequence ID" value="CAF3987584.1"/>
    <property type="molecule type" value="Genomic_DNA"/>
</dbReference>
<dbReference type="GO" id="GO:0003676">
    <property type="term" value="F:nucleic acid binding"/>
    <property type="evidence" value="ECO:0007669"/>
    <property type="project" value="InterPro"/>
</dbReference>
<evidence type="ECO:0000313" key="2">
    <source>
        <dbReference type="EMBL" id="CAF3987584.1"/>
    </source>
</evidence>
<evidence type="ECO:0000313" key="3">
    <source>
        <dbReference type="Proteomes" id="UP000677228"/>
    </source>
</evidence>
<name>A0A8S2EL38_9BILA</name>
<evidence type="ECO:0000313" key="1">
    <source>
        <dbReference type="EMBL" id="CAF1176390.1"/>
    </source>
</evidence>
<organism evidence="1 3">
    <name type="scientific">Didymodactylos carnosus</name>
    <dbReference type="NCBI Taxonomy" id="1234261"/>
    <lineage>
        <taxon>Eukaryota</taxon>
        <taxon>Metazoa</taxon>
        <taxon>Spiralia</taxon>
        <taxon>Gnathifera</taxon>
        <taxon>Rotifera</taxon>
        <taxon>Eurotatoria</taxon>
        <taxon>Bdelloidea</taxon>
        <taxon>Philodinida</taxon>
        <taxon>Philodinidae</taxon>
        <taxon>Didymodactylos</taxon>
    </lineage>
</organism>
<dbReference type="PANTHER" id="PTHR35871">
    <property type="entry name" value="EXPRESSED PROTEIN"/>
    <property type="match status" value="1"/>
</dbReference>
<dbReference type="Proteomes" id="UP000682733">
    <property type="component" value="Unassembled WGS sequence"/>
</dbReference>
<comment type="caution">
    <text evidence="1">The sequence shown here is derived from an EMBL/GenBank/DDBJ whole genome shotgun (WGS) entry which is preliminary data.</text>
</comment>
<reference evidence="1" key="1">
    <citation type="submission" date="2021-02" db="EMBL/GenBank/DDBJ databases">
        <authorList>
            <person name="Nowell W R."/>
        </authorList>
    </citation>
    <scope>NUCLEOTIDE SEQUENCE</scope>
</reference>
<accession>A0A8S2EL38</accession>
<dbReference type="AlphaFoldDB" id="A0A8S2EL38"/>